<evidence type="ECO:0000259" key="2">
    <source>
        <dbReference type="PROSITE" id="PS51840"/>
    </source>
</evidence>
<feature type="region of interest" description="Disordered" evidence="1">
    <location>
        <begin position="231"/>
        <end position="277"/>
    </location>
</feature>
<accession>A0AAV8ULQ3</accession>
<feature type="domain" description="C2 NT-type" evidence="2">
    <location>
        <begin position="47"/>
        <end position="177"/>
    </location>
</feature>
<dbReference type="Pfam" id="PF10358">
    <property type="entry name" value="NT-C2"/>
    <property type="match status" value="1"/>
</dbReference>
<keyword evidence="4" id="KW-1185">Reference proteome</keyword>
<protein>
    <recommendedName>
        <fullName evidence="2">C2 NT-type domain-containing protein</fullName>
    </recommendedName>
</protein>
<feature type="compositionally biased region" description="Polar residues" evidence="1">
    <location>
        <begin position="231"/>
        <end position="246"/>
    </location>
</feature>
<dbReference type="InterPro" id="IPR019448">
    <property type="entry name" value="NT-C2"/>
</dbReference>
<feature type="compositionally biased region" description="Basic residues" evidence="1">
    <location>
        <begin position="367"/>
        <end position="376"/>
    </location>
</feature>
<feature type="region of interest" description="Disordered" evidence="1">
    <location>
        <begin position="363"/>
        <end position="386"/>
    </location>
</feature>
<reference evidence="3 4" key="1">
    <citation type="journal article" date="2023" name="Nat. Commun.">
        <title>Origin of minicircular mitochondrial genomes in red algae.</title>
        <authorList>
            <person name="Lee Y."/>
            <person name="Cho C.H."/>
            <person name="Lee Y.M."/>
            <person name="Park S.I."/>
            <person name="Yang J.H."/>
            <person name="West J.A."/>
            <person name="Bhattacharya D."/>
            <person name="Yoon H.S."/>
        </authorList>
    </citation>
    <scope>NUCLEOTIDE SEQUENCE [LARGE SCALE GENOMIC DNA]</scope>
    <source>
        <strain evidence="3 4">CCMP1338</strain>
        <tissue evidence="3">Whole cell</tissue>
    </source>
</reference>
<organism evidence="3 4">
    <name type="scientific">Rhodosorus marinus</name>
    <dbReference type="NCBI Taxonomy" id="101924"/>
    <lineage>
        <taxon>Eukaryota</taxon>
        <taxon>Rhodophyta</taxon>
        <taxon>Stylonematophyceae</taxon>
        <taxon>Stylonematales</taxon>
        <taxon>Stylonemataceae</taxon>
        <taxon>Rhodosorus</taxon>
    </lineage>
</organism>
<gene>
    <name evidence="3" type="ORF">NDN08_004531</name>
</gene>
<proteinExistence type="predicted"/>
<evidence type="ECO:0000313" key="3">
    <source>
        <dbReference type="EMBL" id="KAJ8903423.1"/>
    </source>
</evidence>
<dbReference type="EMBL" id="JAMWBK010000007">
    <property type="protein sequence ID" value="KAJ8903423.1"/>
    <property type="molecule type" value="Genomic_DNA"/>
</dbReference>
<feature type="region of interest" description="Disordered" evidence="1">
    <location>
        <begin position="1"/>
        <end position="26"/>
    </location>
</feature>
<name>A0AAV8ULQ3_9RHOD</name>
<dbReference type="AlphaFoldDB" id="A0AAV8ULQ3"/>
<feature type="compositionally biased region" description="Polar residues" evidence="1">
    <location>
        <begin position="189"/>
        <end position="206"/>
    </location>
</feature>
<evidence type="ECO:0000313" key="4">
    <source>
        <dbReference type="Proteomes" id="UP001157974"/>
    </source>
</evidence>
<feature type="region of interest" description="Disordered" evidence="1">
    <location>
        <begin position="180"/>
        <end position="215"/>
    </location>
</feature>
<sequence>MSRRGSAAPPGSGDGQGGGGGGFGLRRRTSSIATQNLFVKAGKGASNKISPVTPVVFFFDIVFETVENLNTLGSAVVIFERGSSLESSEPFKVKDGRADVGFSIAKEMTLYKANADSEQLKEKVYKVAIRSGHKNGKTLGKFRVDLSDYADPLGNERKLKLKMSNGSSLVLRVRSKFVHSGKRAKNPDSDSMSQSSAGTYMSSSDIGSDEGYASLDDLDDLDELESDIEFNTASESHPQSMSSFGSTGVGGAPAAAQGVGESTSEPDEQFSASRELEKKIKRTREQISLLESENVRLKEALVGGPVELEMENEKLRRKIKEMQAIFNHPPGEEEAIMDLMEAKMQLASETFALEEAVLHVKDLRNTMRSKKKKKSKTSSQDYPRED</sequence>
<feature type="compositionally biased region" description="Low complexity" evidence="1">
    <location>
        <begin position="1"/>
        <end position="11"/>
    </location>
</feature>
<dbReference type="Proteomes" id="UP001157974">
    <property type="component" value="Unassembled WGS sequence"/>
</dbReference>
<dbReference type="PROSITE" id="PS51840">
    <property type="entry name" value="C2_NT"/>
    <property type="match status" value="1"/>
</dbReference>
<evidence type="ECO:0000256" key="1">
    <source>
        <dbReference type="SAM" id="MobiDB-lite"/>
    </source>
</evidence>
<comment type="caution">
    <text evidence="3">The sequence shown here is derived from an EMBL/GenBank/DDBJ whole genome shotgun (WGS) entry which is preliminary data.</text>
</comment>
<feature type="compositionally biased region" description="Gly residues" evidence="1">
    <location>
        <begin position="12"/>
        <end position="24"/>
    </location>
</feature>